<dbReference type="InterPro" id="IPR004561">
    <property type="entry name" value="IsoChor_synthase"/>
</dbReference>
<dbReference type="PANTHER" id="PTHR42839">
    <property type="entry name" value="ISOCHORISMATE SYNTHASE ENTC"/>
    <property type="match status" value="1"/>
</dbReference>
<dbReference type="InterPro" id="IPR005801">
    <property type="entry name" value="ADC_synthase"/>
</dbReference>
<proteinExistence type="inferred from homology"/>
<evidence type="ECO:0000256" key="4">
    <source>
        <dbReference type="ARBA" id="ARBA00023235"/>
    </source>
</evidence>
<keyword evidence="4 7" id="KW-0413">Isomerase</keyword>
<dbReference type="GO" id="GO:0009697">
    <property type="term" value="P:salicylic acid biosynthetic process"/>
    <property type="evidence" value="ECO:0007669"/>
    <property type="project" value="TreeGrafter"/>
</dbReference>
<evidence type="ECO:0000313" key="8">
    <source>
        <dbReference type="Proteomes" id="UP001237207"/>
    </source>
</evidence>
<dbReference type="PANTHER" id="PTHR42839:SF1">
    <property type="entry name" value="ISOCHORISMATE SYNTHASE MENF"/>
    <property type="match status" value="1"/>
</dbReference>
<dbReference type="NCBIfam" id="TIGR00543">
    <property type="entry name" value="isochor_syn"/>
    <property type="match status" value="1"/>
</dbReference>
<gene>
    <name evidence="7" type="ORF">J2S13_003028</name>
</gene>
<comment type="caution">
    <text evidence="7">The sequence shown here is derived from an EMBL/GenBank/DDBJ whole genome shotgun (WGS) entry which is preliminary data.</text>
</comment>
<protein>
    <recommendedName>
        <fullName evidence="3">isochorismate synthase</fullName>
        <ecNumber evidence="3">5.4.4.2</ecNumber>
    </recommendedName>
    <alternativeName>
        <fullName evidence="5">Isochorismate mutase</fullName>
    </alternativeName>
</protein>
<name>A0AAJ1T4P3_9BACI</name>
<keyword evidence="8" id="KW-1185">Reference proteome</keyword>
<dbReference type="InterPro" id="IPR019999">
    <property type="entry name" value="Anth_synth_I-like"/>
</dbReference>
<comment type="catalytic activity">
    <reaction evidence="1">
        <text>chorismate = isochorismate</text>
        <dbReference type="Rhea" id="RHEA:18985"/>
        <dbReference type="ChEBI" id="CHEBI:29748"/>
        <dbReference type="ChEBI" id="CHEBI:29780"/>
        <dbReference type="EC" id="5.4.4.2"/>
    </reaction>
</comment>
<dbReference type="AlphaFoldDB" id="A0AAJ1T4P3"/>
<feature type="domain" description="Chorismate-utilising enzyme C-terminal" evidence="6">
    <location>
        <begin position="205"/>
        <end position="458"/>
    </location>
</feature>
<dbReference type="GO" id="GO:0008909">
    <property type="term" value="F:isochorismate synthase activity"/>
    <property type="evidence" value="ECO:0007669"/>
    <property type="project" value="UniProtKB-EC"/>
</dbReference>
<organism evidence="7 8">
    <name type="scientific">Oikeobacillus pervagus</name>
    <dbReference type="NCBI Taxonomy" id="1325931"/>
    <lineage>
        <taxon>Bacteria</taxon>
        <taxon>Bacillati</taxon>
        <taxon>Bacillota</taxon>
        <taxon>Bacilli</taxon>
        <taxon>Bacillales</taxon>
        <taxon>Bacillaceae</taxon>
        <taxon>Oikeobacillus</taxon>
    </lineage>
</organism>
<evidence type="ECO:0000313" key="7">
    <source>
        <dbReference type="EMBL" id="MDQ0216566.1"/>
    </source>
</evidence>
<dbReference type="PRINTS" id="PR00095">
    <property type="entry name" value="ANTSNTHASEI"/>
</dbReference>
<evidence type="ECO:0000256" key="2">
    <source>
        <dbReference type="ARBA" id="ARBA00005297"/>
    </source>
</evidence>
<dbReference type="Gene3D" id="3.60.120.10">
    <property type="entry name" value="Anthranilate synthase"/>
    <property type="match status" value="1"/>
</dbReference>
<dbReference type="RefSeq" id="WP_307258632.1">
    <property type="nucleotide sequence ID" value="NZ_JAUSUC010000057.1"/>
</dbReference>
<evidence type="ECO:0000256" key="3">
    <source>
        <dbReference type="ARBA" id="ARBA00012824"/>
    </source>
</evidence>
<dbReference type="SUPFAM" id="SSF56322">
    <property type="entry name" value="ADC synthase"/>
    <property type="match status" value="1"/>
</dbReference>
<dbReference type="EC" id="5.4.4.2" evidence="3"/>
<dbReference type="EMBL" id="JAUSUC010000057">
    <property type="protein sequence ID" value="MDQ0216566.1"/>
    <property type="molecule type" value="Genomic_DNA"/>
</dbReference>
<reference evidence="7" key="1">
    <citation type="submission" date="2023-07" db="EMBL/GenBank/DDBJ databases">
        <title>Genomic Encyclopedia of Type Strains, Phase IV (KMG-IV): sequencing the most valuable type-strain genomes for metagenomic binning, comparative biology and taxonomic classification.</title>
        <authorList>
            <person name="Goeker M."/>
        </authorList>
    </citation>
    <scope>NUCLEOTIDE SEQUENCE</scope>
    <source>
        <strain evidence="7">DSM 23947</strain>
    </source>
</reference>
<comment type="similarity">
    <text evidence="2">Belongs to the isochorismate synthase family.</text>
</comment>
<evidence type="ECO:0000256" key="5">
    <source>
        <dbReference type="ARBA" id="ARBA00041564"/>
    </source>
</evidence>
<accession>A0AAJ1T4P3</accession>
<dbReference type="InterPro" id="IPR015890">
    <property type="entry name" value="Chorismate_C"/>
</dbReference>
<dbReference type="Pfam" id="PF00425">
    <property type="entry name" value="Chorismate_bind"/>
    <property type="match status" value="1"/>
</dbReference>
<sequence length="472" mass="54036">MSTIKNNDLLETFVHMYETKVEQNKTVLLSSVEKISFIDPLTFYHNGYSLYSGERFFWKHPQNEVIIVGLGNIYTIRSEHKDHRRYKEVDDKWKKLLDQAAIHNLYSVPSIGPLLFGGFSFDPEQETQVEWGNFSPSFFYLPEYMLTIRGKDTFLTMNIAMTNEDEEKLDVIRNVMNRRETFLQPSLPVNTTNPVITGIKEEKTDQWKQAVNEVVERIHSNPKLEKVVLARKISAEIEEAILPENVLQKLLDQQQDSFIFSFEAMDDCFVGASPERLVRKWGNEILSTCLAGSIARGKDAEEDEKLGQALLQDQKNRREHQLVVQMISEVLHDLCEKVYLPSSPTLMKIRDIQHLYTPVIGKTNQDLSILRFVEKLHPTPALGGLPTKDALEEIRHFEMMDRGFYAGPIGWIDYKGNGEFAVAIRSGLIRKKSVELYAGCGIVADSDAESEFNETGIKFRPMLRAIGGTLHE</sequence>
<dbReference type="Proteomes" id="UP001237207">
    <property type="component" value="Unassembled WGS sequence"/>
</dbReference>
<evidence type="ECO:0000259" key="6">
    <source>
        <dbReference type="Pfam" id="PF00425"/>
    </source>
</evidence>
<evidence type="ECO:0000256" key="1">
    <source>
        <dbReference type="ARBA" id="ARBA00000799"/>
    </source>
</evidence>